<evidence type="ECO:0000256" key="1">
    <source>
        <dbReference type="ARBA" id="ARBA00004651"/>
    </source>
</evidence>
<dbReference type="EMBL" id="HG421741">
    <property type="protein sequence ID" value="CDG45650.1"/>
    <property type="molecule type" value="Genomic_DNA"/>
</dbReference>
<reference evidence="8 9" key="1">
    <citation type="journal article" date="2014" name="MBio">
        <title>Comparison of widely used Listeria monocytogenes strains EGD, 10403S, and EGD-e highlights genomic variations underlying differences in pathogenicity.</title>
        <authorList>
            <person name="Becavin C."/>
            <person name="Bouchier C."/>
            <person name="Lechat P."/>
            <person name="Archambaud C."/>
            <person name="Creno S."/>
            <person name="Gouin E."/>
            <person name="Wu Z."/>
            <person name="Kuhbacher A."/>
            <person name="Brisse S."/>
            <person name="Pucciarelli M.G."/>
            <person name="Garcia-del Portillo F."/>
            <person name="Hain T."/>
            <person name="Portnoy D.A."/>
            <person name="Chakraborty T."/>
            <person name="Lecuit M."/>
            <person name="Pizarro-Cerda J."/>
            <person name="Moszer I."/>
            <person name="Bierne H."/>
            <person name="Cossart P."/>
        </authorList>
    </citation>
    <scope>NUCLEOTIDE SEQUENCE [LARGE SCALE GENOMIC DNA]</scope>
    <source>
        <strain evidence="9">EGD / Mackaness</strain>
    </source>
</reference>
<dbReference type="Gene3D" id="1.10.3720.10">
    <property type="entry name" value="MetI-like"/>
    <property type="match status" value="1"/>
</dbReference>
<dbReference type="SUPFAM" id="SSF161098">
    <property type="entry name" value="MetI-like"/>
    <property type="match status" value="1"/>
</dbReference>
<dbReference type="AlphaFoldDB" id="A0A3Q0NFB7"/>
<evidence type="ECO:0000256" key="5">
    <source>
        <dbReference type="ARBA" id="ARBA00022989"/>
    </source>
</evidence>
<keyword evidence="3" id="KW-1003">Cell membrane</keyword>
<sequence length="86" mass="9708">MLRFAIFFVTVTTMIGWLQFFEEPFVMTEGGPLDSTNSVALFIYQNGFQLSKFGYAAAGSFILFIAIIIITIIQFRIQRKNNGGDI</sequence>
<evidence type="ECO:0000256" key="2">
    <source>
        <dbReference type="ARBA" id="ARBA00022448"/>
    </source>
</evidence>
<keyword evidence="6 7" id="KW-0472">Membrane</keyword>
<dbReference type="InterPro" id="IPR051393">
    <property type="entry name" value="ABC_transporter_permease"/>
</dbReference>
<proteinExistence type="predicted"/>
<keyword evidence="4 7" id="KW-0812">Transmembrane</keyword>
<dbReference type="GO" id="GO:0005886">
    <property type="term" value="C:plasma membrane"/>
    <property type="evidence" value="ECO:0007669"/>
    <property type="project" value="UniProtKB-SubCell"/>
</dbReference>
<dbReference type="PANTHER" id="PTHR30193:SF37">
    <property type="entry name" value="INNER MEMBRANE ABC TRANSPORTER PERMEASE PROTEIN YCJO"/>
    <property type="match status" value="1"/>
</dbReference>
<evidence type="ECO:0000313" key="9">
    <source>
        <dbReference type="Proteomes" id="UP000016703"/>
    </source>
</evidence>
<dbReference type="InterPro" id="IPR035906">
    <property type="entry name" value="MetI-like_sf"/>
</dbReference>
<evidence type="ECO:0000256" key="4">
    <source>
        <dbReference type="ARBA" id="ARBA00022692"/>
    </source>
</evidence>
<keyword evidence="5 7" id="KW-1133">Transmembrane helix</keyword>
<keyword evidence="2" id="KW-0813">Transport</keyword>
<dbReference type="KEGG" id="lmod:LMON_1797"/>
<evidence type="ECO:0000256" key="6">
    <source>
        <dbReference type="ARBA" id="ARBA00023136"/>
    </source>
</evidence>
<protein>
    <submittedName>
        <fullName evidence="8">ABC transporter, permease protein</fullName>
    </submittedName>
</protein>
<organism evidence="8 9">
    <name type="scientific">Listeria monocytogenes serotype 1/2a (strain EGD / Mackaness)</name>
    <dbReference type="NCBI Taxonomy" id="1334565"/>
    <lineage>
        <taxon>Bacteria</taxon>
        <taxon>Bacillati</taxon>
        <taxon>Bacillota</taxon>
        <taxon>Bacilli</taxon>
        <taxon>Bacillales</taxon>
        <taxon>Listeriaceae</taxon>
        <taxon>Listeria</taxon>
    </lineage>
</organism>
<evidence type="ECO:0000256" key="3">
    <source>
        <dbReference type="ARBA" id="ARBA00022475"/>
    </source>
</evidence>
<accession>A0A3Q0NFB7</accession>
<feature type="transmembrane region" description="Helical" evidence="7">
    <location>
        <begin position="53"/>
        <end position="73"/>
    </location>
</feature>
<name>A0A3Q0NFB7_LISMG</name>
<evidence type="ECO:0000313" key="8">
    <source>
        <dbReference type="EMBL" id="CDG45650.1"/>
    </source>
</evidence>
<gene>
    <name evidence="8" type="ORF">LMON_1797</name>
</gene>
<dbReference type="Proteomes" id="UP000016703">
    <property type="component" value="Chromosome"/>
</dbReference>
<comment type="subcellular location">
    <subcellularLocation>
        <location evidence="1">Cell membrane</location>
        <topology evidence="1">Multi-pass membrane protein</topology>
    </subcellularLocation>
</comment>
<dbReference type="PANTHER" id="PTHR30193">
    <property type="entry name" value="ABC TRANSPORTER PERMEASE PROTEIN"/>
    <property type="match status" value="1"/>
</dbReference>
<evidence type="ECO:0000256" key="7">
    <source>
        <dbReference type="SAM" id="Phobius"/>
    </source>
</evidence>